<evidence type="ECO:0000256" key="1">
    <source>
        <dbReference type="SAM" id="Phobius"/>
    </source>
</evidence>
<dbReference type="Pfam" id="PF10067">
    <property type="entry name" value="DUF2306"/>
    <property type="match status" value="1"/>
</dbReference>
<feature type="transmembrane region" description="Helical" evidence="1">
    <location>
        <begin position="192"/>
        <end position="214"/>
    </location>
</feature>
<gene>
    <name evidence="2" type="ORF">QQ020_21265</name>
</gene>
<name>A0ABT8LA59_9BACT</name>
<feature type="transmembrane region" description="Helical" evidence="1">
    <location>
        <begin position="161"/>
        <end position="180"/>
    </location>
</feature>
<keyword evidence="1" id="KW-1133">Transmembrane helix</keyword>
<feature type="transmembrane region" description="Helical" evidence="1">
    <location>
        <begin position="104"/>
        <end position="121"/>
    </location>
</feature>
<dbReference type="Proteomes" id="UP001172083">
    <property type="component" value="Unassembled WGS sequence"/>
</dbReference>
<feature type="transmembrane region" description="Helical" evidence="1">
    <location>
        <begin position="24"/>
        <end position="44"/>
    </location>
</feature>
<dbReference type="InterPro" id="IPR018750">
    <property type="entry name" value="DUF2306_membrane"/>
</dbReference>
<feature type="transmembrane region" description="Helical" evidence="1">
    <location>
        <begin position="64"/>
        <end position="83"/>
    </location>
</feature>
<dbReference type="RefSeq" id="WP_346759963.1">
    <property type="nucleotide sequence ID" value="NZ_JAUJEB010000005.1"/>
</dbReference>
<keyword evidence="1" id="KW-0812">Transmembrane</keyword>
<evidence type="ECO:0000313" key="3">
    <source>
        <dbReference type="Proteomes" id="UP001172083"/>
    </source>
</evidence>
<keyword evidence="3" id="KW-1185">Reference proteome</keyword>
<reference evidence="2" key="1">
    <citation type="submission" date="2023-06" db="EMBL/GenBank/DDBJ databases">
        <title>Genomic of Agaribacillus aureum.</title>
        <authorList>
            <person name="Wang G."/>
        </authorList>
    </citation>
    <scope>NUCLEOTIDE SEQUENCE</scope>
    <source>
        <strain evidence="2">BMA12</strain>
    </source>
</reference>
<accession>A0ABT8LA59</accession>
<sequence length="223" mass="25745">MQRNINEVIFNLIYVFLIMKKTGWFLFAFFAIGVGLYPMLYLIIREKFGLLMTKPTELLQNGLWNAAFYLHIALGVISLICGWSQFSKKLRIKRLNLHRNLGKVYILAVLPAGAAGLYLAFYATGGIIAQLGFGCLAVLWLYTTGKAYYSIRQIDIQNHQYWMIRSYALCFAAVALRLWLPFSQAVLGLEFIFAYRIVAWLCWVPNLIFSEWLVRKHKLQNAL</sequence>
<dbReference type="EMBL" id="JAUJEB010000005">
    <property type="protein sequence ID" value="MDN5214624.1"/>
    <property type="molecule type" value="Genomic_DNA"/>
</dbReference>
<protein>
    <submittedName>
        <fullName evidence="2">DUF2306 domain-containing protein</fullName>
    </submittedName>
</protein>
<comment type="caution">
    <text evidence="2">The sequence shown here is derived from an EMBL/GenBank/DDBJ whole genome shotgun (WGS) entry which is preliminary data.</text>
</comment>
<feature type="transmembrane region" description="Helical" evidence="1">
    <location>
        <begin position="127"/>
        <end position="149"/>
    </location>
</feature>
<evidence type="ECO:0000313" key="2">
    <source>
        <dbReference type="EMBL" id="MDN5214624.1"/>
    </source>
</evidence>
<proteinExistence type="predicted"/>
<organism evidence="2 3">
    <name type="scientific">Agaribacillus aureus</name>
    <dbReference type="NCBI Taxonomy" id="3051825"/>
    <lineage>
        <taxon>Bacteria</taxon>
        <taxon>Pseudomonadati</taxon>
        <taxon>Bacteroidota</taxon>
        <taxon>Cytophagia</taxon>
        <taxon>Cytophagales</taxon>
        <taxon>Splendidivirgaceae</taxon>
        <taxon>Agaribacillus</taxon>
    </lineage>
</organism>
<keyword evidence="1" id="KW-0472">Membrane</keyword>